<dbReference type="InterPro" id="IPR032013">
    <property type="entry name" value="DUF4795"/>
</dbReference>
<sequence>MRSLHDEISKSLNAAVTRAATAAETALHTAVNVANKLDVALKLDSRISSLYAIVGDYSDQLSGFDAGLTTQCVKCSTDARLQRSNRPNAFGSQEGTSTIGQSVMELTERYTELVVDLDSTMTAHTTLQQLQSKLAGEMHSLVECVEMLREQKCDRDEVLDGLRDKADISRLAGLLSEAQFATARTDFERRLDLCHDKFNRQDSMWTSAIKDLSRLTDQKAELIELLSLRDTTQKQLQELNDRLHTMALVLGEPKAALLTRQLARGAVCGACGASALMEPRDANAGAPPRLPPLRAEPEPEPCNRWIIAEPPLERHVCHRWAGGSHTLLSSTTHERAPGLDLSEIRTMKYTGHGTDGRLYMLEEDLKPCVECNMLTTDVPPEGAPPSDLGAGDTT</sequence>
<organism evidence="2 3">
    <name type="scientific">Danaus chrysippus</name>
    <name type="common">African queen</name>
    <dbReference type="NCBI Taxonomy" id="151541"/>
    <lineage>
        <taxon>Eukaryota</taxon>
        <taxon>Metazoa</taxon>
        <taxon>Ecdysozoa</taxon>
        <taxon>Arthropoda</taxon>
        <taxon>Hexapoda</taxon>
        <taxon>Insecta</taxon>
        <taxon>Pterygota</taxon>
        <taxon>Neoptera</taxon>
        <taxon>Endopterygota</taxon>
        <taxon>Lepidoptera</taxon>
        <taxon>Glossata</taxon>
        <taxon>Ditrysia</taxon>
        <taxon>Papilionoidea</taxon>
        <taxon>Nymphalidae</taxon>
        <taxon>Danainae</taxon>
        <taxon>Danaini</taxon>
        <taxon>Danaina</taxon>
        <taxon>Danaus</taxon>
        <taxon>Anosia</taxon>
    </lineage>
</organism>
<protein>
    <submittedName>
        <fullName evidence="2">(African queen) hypothetical protein</fullName>
    </submittedName>
</protein>
<dbReference type="Pfam" id="PF16043">
    <property type="entry name" value="DUF4795"/>
    <property type="match status" value="1"/>
</dbReference>
<evidence type="ECO:0000313" key="3">
    <source>
        <dbReference type="Proteomes" id="UP000789524"/>
    </source>
</evidence>
<accession>A0A8J2W6Y2</accession>
<comment type="caution">
    <text evidence="2">The sequence shown here is derived from an EMBL/GenBank/DDBJ whole genome shotgun (WGS) entry which is preliminary data.</text>
</comment>
<dbReference type="AlphaFoldDB" id="A0A8J2W6Y2"/>
<dbReference type="EMBL" id="CAKASE010000081">
    <property type="protein sequence ID" value="CAG9583453.1"/>
    <property type="molecule type" value="Genomic_DNA"/>
</dbReference>
<evidence type="ECO:0000313" key="2">
    <source>
        <dbReference type="EMBL" id="CAG9583453.1"/>
    </source>
</evidence>
<feature type="domain" description="DUF4795" evidence="1">
    <location>
        <begin position="101"/>
        <end position="293"/>
    </location>
</feature>
<name>A0A8J2W6Y2_9NEOP</name>
<gene>
    <name evidence="2" type="ORF">DCHRY22_LOCUS14840</name>
</gene>
<evidence type="ECO:0000259" key="1">
    <source>
        <dbReference type="Pfam" id="PF16043"/>
    </source>
</evidence>
<reference evidence="2" key="1">
    <citation type="submission" date="2021-09" db="EMBL/GenBank/DDBJ databases">
        <authorList>
            <person name="Martin H S."/>
        </authorList>
    </citation>
    <scope>NUCLEOTIDE SEQUENCE</scope>
</reference>
<proteinExistence type="predicted"/>
<dbReference type="OrthoDB" id="7489536at2759"/>
<dbReference type="Proteomes" id="UP000789524">
    <property type="component" value="Unassembled WGS sequence"/>
</dbReference>
<keyword evidence="3" id="KW-1185">Reference proteome</keyword>